<keyword evidence="2" id="KW-1185">Reference proteome</keyword>
<gene>
    <name evidence="1" type="ORF">FOE67_15845</name>
</gene>
<protein>
    <submittedName>
        <fullName evidence="1">Uncharacterized protein</fullName>
    </submittedName>
</protein>
<evidence type="ECO:0000313" key="1">
    <source>
        <dbReference type="EMBL" id="MBB0230947.1"/>
    </source>
</evidence>
<reference evidence="2" key="1">
    <citation type="submission" date="2019-10" db="EMBL/GenBank/DDBJ databases">
        <title>Streptomyces sp. nov., a novel actinobacterium isolated from alkaline environment.</title>
        <authorList>
            <person name="Golinska P."/>
        </authorList>
    </citation>
    <scope>NUCLEOTIDE SEQUENCE [LARGE SCALE GENOMIC DNA]</scope>
    <source>
        <strain evidence="2">DSM 42108</strain>
    </source>
</reference>
<proteinExistence type="predicted"/>
<dbReference type="Proteomes" id="UP000530234">
    <property type="component" value="Unassembled WGS sequence"/>
</dbReference>
<dbReference type="RefSeq" id="WP_182664849.1">
    <property type="nucleotide sequence ID" value="NZ_VKHS01000388.1"/>
</dbReference>
<dbReference type="AlphaFoldDB" id="A0A7W3XXM3"/>
<comment type="caution">
    <text evidence="1">The sequence shown here is derived from an EMBL/GenBank/DDBJ whole genome shotgun (WGS) entry which is preliminary data.</text>
</comment>
<name>A0A7W3XXM3_9ACTN</name>
<evidence type="ECO:0000313" key="2">
    <source>
        <dbReference type="Proteomes" id="UP000530234"/>
    </source>
</evidence>
<organism evidence="1 2">
    <name type="scientific">Streptomyces calidiresistens</name>
    <dbReference type="NCBI Taxonomy" id="1485586"/>
    <lineage>
        <taxon>Bacteria</taxon>
        <taxon>Bacillati</taxon>
        <taxon>Actinomycetota</taxon>
        <taxon>Actinomycetes</taxon>
        <taxon>Kitasatosporales</taxon>
        <taxon>Streptomycetaceae</taxon>
        <taxon>Streptomyces</taxon>
    </lineage>
</organism>
<sequence>MRSVSDDAVANLVAAPPAPGRALLQPHLFGGGQGLPEAEWKRLGVPEVLRQLEDHLPLAVDEVPPHVGHRDVVLDGALLENPQRSGFRQRGNIHTLITDNGFLPAAGTLGTAYAAEVARHSHARL</sequence>
<accession>A0A7W3XXM3</accession>
<dbReference type="EMBL" id="VKHS01000388">
    <property type="protein sequence ID" value="MBB0230947.1"/>
    <property type="molecule type" value="Genomic_DNA"/>
</dbReference>